<dbReference type="InterPro" id="IPR058624">
    <property type="entry name" value="MdtA-like_HH"/>
</dbReference>
<dbReference type="Pfam" id="PF25876">
    <property type="entry name" value="HH_MFP_RND"/>
    <property type="match status" value="1"/>
</dbReference>
<feature type="domain" description="Multidrug resistance protein MdtA-like C-terminal permuted SH3" evidence="7">
    <location>
        <begin position="330"/>
        <end position="390"/>
    </location>
</feature>
<dbReference type="Gene3D" id="2.40.420.20">
    <property type="match status" value="1"/>
</dbReference>
<dbReference type="InterPro" id="IPR058626">
    <property type="entry name" value="MdtA-like_b-barrel"/>
</dbReference>
<gene>
    <name evidence="8" type="ORF">SAMN05444336_105188</name>
</gene>
<feature type="region of interest" description="Disordered" evidence="3">
    <location>
        <begin position="1"/>
        <end position="22"/>
    </location>
</feature>
<accession>A0A1H3BX77</accession>
<organism evidence="8 9">
    <name type="scientific">Albimonas donghaensis</name>
    <dbReference type="NCBI Taxonomy" id="356660"/>
    <lineage>
        <taxon>Bacteria</taxon>
        <taxon>Pseudomonadati</taxon>
        <taxon>Pseudomonadota</taxon>
        <taxon>Alphaproteobacteria</taxon>
        <taxon>Rhodobacterales</taxon>
        <taxon>Paracoccaceae</taxon>
        <taxon>Albimonas</taxon>
    </lineage>
</organism>
<proteinExistence type="inferred from homology"/>
<feature type="domain" description="Multidrug resistance protein MdtA-like alpha-helical hairpin" evidence="4">
    <location>
        <begin position="133"/>
        <end position="201"/>
    </location>
</feature>
<dbReference type="Pfam" id="PF25917">
    <property type="entry name" value="BSH_RND"/>
    <property type="match status" value="1"/>
</dbReference>
<feature type="domain" description="Multidrug resistance protein MdtA-like barrel-sandwich hybrid" evidence="5">
    <location>
        <begin position="92"/>
        <end position="234"/>
    </location>
</feature>
<dbReference type="InterPro" id="IPR058625">
    <property type="entry name" value="MdtA-like_BSH"/>
</dbReference>
<dbReference type="PANTHER" id="PTHR30158">
    <property type="entry name" value="ACRA/E-RELATED COMPONENT OF DRUG EFFLUX TRANSPORTER"/>
    <property type="match status" value="1"/>
</dbReference>
<dbReference type="GO" id="GO:0030313">
    <property type="term" value="C:cell envelope"/>
    <property type="evidence" value="ECO:0007669"/>
    <property type="project" value="UniProtKB-SubCell"/>
</dbReference>
<dbReference type="InterPro" id="IPR058627">
    <property type="entry name" value="MdtA-like_C"/>
</dbReference>
<keyword evidence="9" id="KW-1185">Reference proteome</keyword>
<dbReference type="OrthoDB" id="7811737at2"/>
<evidence type="ECO:0000313" key="9">
    <source>
        <dbReference type="Proteomes" id="UP000199118"/>
    </source>
</evidence>
<evidence type="ECO:0000259" key="7">
    <source>
        <dbReference type="Pfam" id="PF25967"/>
    </source>
</evidence>
<name>A0A1H3BX77_9RHOB</name>
<evidence type="ECO:0000259" key="6">
    <source>
        <dbReference type="Pfam" id="PF25944"/>
    </source>
</evidence>
<evidence type="ECO:0000256" key="2">
    <source>
        <dbReference type="ARBA" id="ARBA00009477"/>
    </source>
</evidence>
<evidence type="ECO:0000256" key="1">
    <source>
        <dbReference type="ARBA" id="ARBA00004196"/>
    </source>
</evidence>
<comment type="similarity">
    <text evidence="2">Belongs to the membrane fusion protein (MFP) (TC 8.A.1) family.</text>
</comment>
<dbReference type="GO" id="GO:0046677">
    <property type="term" value="P:response to antibiotic"/>
    <property type="evidence" value="ECO:0007669"/>
    <property type="project" value="TreeGrafter"/>
</dbReference>
<reference evidence="8 9" key="1">
    <citation type="submission" date="2016-10" db="EMBL/GenBank/DDBJ databases">
        <authorList>
            <person name="de Groot N.N."/>
        </authorList>
    </citation>
    <scope>NUCLEOTIDE SEQUENCE [LARGE SCALE GENOMIC DNA]</scope>
    <source>
        <strain evidence="8 9">DSM 17890</strain>
    </source>
</reference>
<feature type="domain" description="Multidrug resistance protein MdtA-like beta-barrel" evidence="6">
    <location>
        <begin position="238"/>
        <end position="326"/>
    </location>
</feature>
<dbReference type="AlphaFoldDB" id="A0A1H3BX77"/>
<sequence>MRTRLAEARSAEARRGPERPASLSHVIPARRALLAAAAVAMATLAAPAGPALAQAGPPAGAGSGPMEVGVIEMRRESVPRVFTLPGRAVAYEQVDIRPRVDGVITEILFDPGKPLSVGDPLYRLDAASYEADVASAEADLASAEAALPTAQAAYDRAVKLEGSGVTASEVEEARSALAQAKATLNAAGSALKYARTRLGWTLVAAPIRGLAEVSSVSVGDLVTAAQSDAMTTVTRLDPVDVVMLEPSARILSVRRQIEDGVLTPNEKLGATLRLENGELYAATGALVAPSATVSTTTGTVSIRFRFDNPEGRILPGMFVRGEVELGRIEAFLLPQRAASMGDDGRLTAYLAGEDGAARLKVLDTLGAWSNAWIVTEGLEDGDLLIVDGLKTMRAGLAVTPVAAEIDADGMVRDLDAAADDDAADAPTKAATE</sequence>
<dbReference type="GO" id="GO:0005886">
    <property type="term" value="C:plasma membrane"/>
    <property type="evidence" value="ECO:0007669"/>
    <property type="project" value="TreeGrafter"/>
</dbReference>
<dbReference type="EMBL" id="FNMZ01000005">
    <property type="protein sequence ID" value="SDX46391.1"/>
    <property type="molecule type" value="Genomic_DNA"/>
</dbReference>
<dbReference type="NCBIfam" id="TIGR01730">
    <property type="entry name" value="RND_mfp"/>
    <property type="match status" value="1"/>
</dbReference>
<evidence type="ECO:0000313" key="8">
    <source>
        <dbReference type="EMBL" id="SDX46391.1"/>
    </source>
</evidence>
<dbReference type="Pfam" id="PF25967">
    <property type="entry name" value="RND-MFP_C"/>
    <property type="match status" value="1"/>
</dbReference>
<evidence type="ECO:0000259" key="5">
    <source>
        <dbReference type="Pfam" id="PF25917"/>
    </source>
</evidence>
<dbReference type="Gene3D" id="2.40.50.100">
    <property type="match status" value="1"/>
</dbReference>
<dbReference type="GO" id="GO:0022857">
    <property type="term" value="F:transmembrane transporter activity"/>
    <property type="evidence" value="ECO:0007669"/>
    <property type="project" value="InterPro"/>
</dbReference>
<dbReference type="InterPro" id="IPR006311">
    <property type="entry name" value="TAT_signal"/>
</dbReference>
<dbReference type="SUPFAM" id="SSF111369">
    <property type="entry name" value="HlyD-like secretion proteins"/>
    <property type="match status" value="1"/>
</dbReference>
<dbReference type="InterPro" id="IPR006143">
    <property type="entry name" value="RND_pump_MFP"/>
</dbReference>
<dbReference type="Proteomes" id="UP000199118">
    <property type="component" value="Unassembled WGS sequence"/>
</dbReference>
<comment type="subcellular location">
    <subcellularLocation>
        <location evidence="1">Cell envelope</location>
    </subcellularLocation>
</comment>
<dbReference type="PROSITE" id="PS51318">
    <property type="entry name" value="TAT"/>
    <property type="match status" value="1"/>
</dbReference>
<protein>
    <submittedName>
        <fullName evidence="8">Membrane fusion protein, multidrug efflux system</fullName>
    </submittedName>
</protein>
<feature type="compositionally biased region" description="Basic and acidic residues" evidence="3">
    <location>
        <begin position="1"/>
        <end position="18"/>
    </location>
</feature>
<dbReference type="Gene3D" id="2.40.30.170">
    <property type="match status" value="1"/>
</dbReference>
<evidence type="ECO:0000259" key="4">
    <source>
        <dbReference type="Pfam" id="PF25876"/>
    </source>
</evidence>
<dbReference type="Gene3D" id="1.10.287.470">
    <property type="entry name" value="Helix hairpin bin"/>
    <property type="match status" value="1"/>
</dbReference>
<evidence type="ECO:0000256" key="3">
    <source>
        <dbReference type="SAM" id="MobiDB-lite"/>
    </source>
</evidence>
<dbReference type="STRING" id="356660.SAMN05444336_105188"/>
<dbReference type="RefSeq" id="WP_092683268.1">
    <property type="nucleotide sequence ID" value="NZ_FNMZ01000005.1"/>
</dbReference>
<dbReference type="Pfam" id="PF25944">
    <property type="entry name" value="Beta-barrel_RND"/>
    <property type="match status" value="1"/>
</dbReference>